<evidence type="ECO:0000256" key="1">
    <source>
        <dbReference type="SAM" id="Phobius"/>
    </source>
</evidence>
<accession>A0A2N0RED8</accession>
<sequence length="110" mass="13103">MLETLLRRNSVVDRIVNAEALLARERYAFIPSSLGIFFLIIVRLLTELLRRIKEASVNETMYKIFHDLQRLKTTYQQSINQQRLFFISTDPLIDDLGTREYFFTILEKEM</sequence>
<reference evidence="2 3" key="2">
    <citation type="submission" date="2017-10" db="EMBL/GenBank/DDBJ databases">
        <title>Genome analyses suggest a sexual origin of heterokaryosis in a supposedly ancient asexual fungus.</title>
        <authorList>
            <person name="Corradi N."/>
            <person name="Sedzielewska K."/>
            <person name="Noel J."/>
            <person name="Charron P."/>
            <person name="Farinelli L."/>
            <person name="Marton T."/>
            <person name="Kruger M."/>
            <person name="Pelin A."/>
            <person name="Brachmann A."/>
            <person name="Corradi N."/>
        </authorList>
    </citation>
    <scope>NUCLEOTIDE SEQUENCE [LARGE SCALE GENOMIC DNA]</scope>
    <source>
        <strain evidence="2 3">A1</strain>
    </source>
</reference>
<feature type="transmembrane region" description="Helical" evidence="1">
    <location>
        <begin position="27"/>
        <end position="46"/>
    </location>
</feature>
<keyword evidence="1" id="KW-0812">Transmembrane</keyword>
<proteinExistence type="predicted"/>
<dbReference type="EMBL" id="LLXH01000949">
    <property type="protein sequence ID" value="PKC61682.1"/>
    <property type="molecule type" value="Genomic_DNA"/>
</dbReference>
<reference evidence="2 3" key="1">
    <citation type="submission" date="2017-10" db="EMBL/GenBank/DDBJ databases">
        <title>Extensive intraspecific genome diversity in a model arbuscular mycorrhizal fungus.</title>
        <authorList>
            <person name="Chen E.C.H."/>
            <person name="Morin E."/>
            <person name="Baudet D."/>
            <person name="Noel J."/>
            <person name="Ndikumana S."/>
            <person name="Charron P."/>
            <person name="St-Onge C."/>
            <person name="Giorgi J."/>
            <person name="Grigoriev I.V."/>
            <person name="Roux C."/>
            <person name="Martin F.M."/>
            <person name="Corradi N."/>
        </authorList>
    </citation>
    <scope>NUCLEOTIDE SEQUENCE [LARGE SCALE GENOMIC DNA]</scope>
    <source>
        <strain evidence="2 3">A1</strain>
    </source>
</reference>
<name>A0A2N0RED8_9GLOM</name>
<keyword evidence="1" id="KW-1133">Transmembrane helix</keyword>
<feature type="non-terminal residue" evidence="2">
    <location>
        <position position="110"/>
    </location>
</feature>
<evidence type="ECO:0000313" key="3">
    <source>
        <dbReference type="Proteomes" id="UP000232688"/>
    </source>
</evidence>
<dbReference type="AlphaFoldDB" id="A0A2N0RED8"/>
<gene>
    <name evidence="2" type="ORF">RhiirA1_424636</name>
</gene>
<protein>
    <submittedName>
        <fullName evidence="2">Uncharacterized protein</fullName>
    </submittedName>
</protein>
<organism evidence="2 3">
    <name type="scientific">Rhizophagus irregularis</name>
    <dbReference type="NCBI Taxonomy" id="588596"/>
    <lineage>
        <taxon>Eukaryota</taxon>
        <taxon>Fungi</taxon>
        <taxon>Fungi incertae sedis</taxon>
        <taxon>Mucoromycota</taxon>
        <taxon>Glomeromycotina</taxon>
        <taxon>Glomeromycetes</taxon>
        <taxon>Glomerales</taxon>
        <taxon>Glomeraceae</taxon>
        <taxon>Rhizophagus</taxon>
    </lineage>
</organism>
<comment type="caution">
    <text evidence="2">The sequence shown here is derived from an EMBL/GenBank/DDBJ whole genome shotgun (WGS) entry which is preliminary data.</text>
</comment>
<dbReference type="Proteomes" id="UP000232688">
    <property type="component" value="Unassembled WGS sequence"/>
</dbReference>
<dbReference type="VEuPathDB" id="FungiDB:RhiirA1_424636"/>
<evidence type="ECO:0000313" key="2">
    <source>
        <dbReference type="EMBL" id="PKC61682.1"/>
    </source>
</evidence>
<keyword evidence="1" id="KW-0472">Membrane</keyword>